<accession>A0ABM8Q0S6</accession>
<dbReference type="EMBL" id="CAJHOE010000001">
    <property type="protein sequence ID" value="CAD7286387.1"/>
    <property type="molecule type" value="Genomic_DNA"/>
</dbReference>
<reference evidence="1 2" key="1">
    <citation type="submission" date="2020-11" db="EMBL/GenBank/DDBJ databases">
        <authorList>
            <person name="Peeters C."/>
        </authorList>
    </citation>
    <scope>NUCLEOTIDE SEQUENCE [LARGE SCALE GENOMIC DNA]</scope>
    <source>
        <strain evidence="1 2">LMG 8286</strain>
    </source>
</reference>
<evidence type="ECO:0000313" key="2">
    <source>
        <dbReference type="Proteomes" id="UP000789359"/>
    </source>
</evidence>
<proteinExistence type="predicted"/>
<dbReference type="InterPro" id="IPR035931">
    <property type="entry name" value="YlxR-like_sf"/>
</dbReference>
<gene>
    <name evidence="1" type="ORF">LMG8286_00218</name>
</gene>
<sequence length="99" mass="11387">MDLLSCKAKKKLKKDIMNKNNPIRTCVACKIKLSQYKLFRYRVSNGNIEFGAGNGRSFYLCDECIKKDEKILKKILDRYAKGVNLEGLSLKEMLLNGKH</sequence>
<organism evidence="1 2">
    <name type="scientific">Campylobacter suis</name>
    <dbReference type="NCBI Taxonomy" id="2790657"/>
    <lineage>
        <taxon>Bacteria</taxon>
        <taxon>Pseudomonadati</taxon>
        <taxon>Campylobacterota</taxon>
        <taxon>Epsilonproteobacteria</taxon>
        <taxon>Campylobacterales</taxon>
        <taxon>Campylobacteraceae</taxon>
        <taxon>Campylobacter</taxon>
    </lineage>
</organism>
<name>A0ABM8Q0S6_9BACT</name>
<comment type="caution">
    <text evidence="1">The sequence shown here is derived from an EMBL/GenBank/DDBJ whole genome shotgun (WGS) entry which is preliminary data.</text>
</comment>
<dbReference type="Proteomes" id="UP000789359">
    <property type="component" value="Unassembled WGS sequence"/>
</dbReference>
<keyword evidence="2" id="KW-1185">Reference proteome</keyword>
<dbReference type="Gene3D" id="3.30.1230.10">
    <property type="entry name" value="YlxR-like"/>
    <property type="match status" value="1"/>
</dbReference>
<protein>
    <recommendedName>
        <fullName evidence="3">YlxR domain-containing protein</fullName>
    </recommendedName>
</protein>
<evidence type="ECO:0008006" key="3">
    <source>
        <dbReference type="Google" id="ProtNLM"/>
    </source>
</evidence>
<evidence type="ECO:0000313" key="1">
    <source>
        <dbReference type="EMBL" id="CAD7286387.1"/>
    </source>
</evidence>
<dbReference type="SUPFAM" id="SSF64376">
    <property type="entry name" value="YlxR-like"/>
    <property type="match status" value="1"/>
</dbReference>